<reference evidence="2 3" key="1">
    <citation type="submission" date="2018-01" db="EMBL/GenBank/DDBJ databases">
        <title>Draft genome sequence of Jishengella endophytica.</title>
        <authorList>
            <person name="Sahin N."/>
            <person name="Ay H."/>
            <person name="Saygin H."/>
        </authorList>
    </citation>
    <scope>NUCLEOTIDE SEQUENCE [LARGE SCALE GENOMIC DNA]</scope>
    <source>
        <strain evidence="2 3">DSM 45430</strain>
    </source>
</reference>
<dbReference type="Proteomes" id="UP000248627">
    <property type="component" value="Unassembled WGS sequence"/>
</dbReference>
<evidence type="ECO:0000256" key="1">
    <source>
        <dbReference type="SAM" id="MobiDB-lite"/>
    </source>
</evidence>
<name>A0A2W2CK38_9ACTN</name>
<dbReference type="AlphaFoldDB" id="A0A2W2CK38"/>
<dbReference type="EMBL" id="POTX01000043">
    <property type="protein sequence ID" value="PZF98290.1"/>
    <property type="molecule type" value="Genomic_DNA"/>
</dbReference>
<keyword evidence="3" id="KW-1185">Reference proteome</keyword>
<evidence type="ECO:0000313" key="2">
    <source>
        <dbReference type="EMBL" id="PZF98290.1"/>
    </source>
</evidence>
<sequence>MPAASCREADTTATSEQIASAMLHVESYFIRRLLIGRATASINRIPLRIVTDMRAEVRSSHSGTAFRCRGVDPARRPAPAGRASAVPPPRLLVGSPCRGHRPRGTDRTPRLVLPAGGESGILKRGRTLNRMERDPFV</sequence>
<comment type="caution">
    <text evidence="2">The sequence shown here is derived from an EMBL/GenBank/DDBJ whole genome shotgun (WGS) entry which is preliminary data.</text>
</comment>
<evidence type="ECO:0000313" key="3">
    <source>
        <dbReference type="Proteomes" id="UP000248627"/>
    </source>
</evidence>
<protein>
    <submittedName>
        <fullName evidence="2">Uncharacterized protein</fullName>
    </submittedName>
</protein>
<feature type="region of interest" description="Disordered" evidence="1">
    <location>
        <begin position="61"/>
        <end position="118"/>
    </location>
</feature>
<dbReference type="OrthoDB" id="9798761at2"/>
<gene>
    <name evidence="2" type="ORF">C1I93_09375</name>
</gene>
<accession>A0A2W2CK38</accession>
<organism evidence="2 3">
    <name type="scientific">Micromonospora endophytica</name>
    <dbReference type="NCBI Taxonomy" id="515350"/>
    <lineage>
        <taxon>Bacteria</taxon>
        <taxon>Bacillati</taxon>
        <taxon>Actinomycetota</taxon>
        <taxon>Actinomycetes</taxon>
        <taxon>Micromonosporales</taxon>
        <taxon>Micromonosporaceae</taxon>
        <taxon>Micromonospora</taxon>
    </lineage>
</organism>
<proteinExistence type="predicted"/>